<dbReference type="PANTHER" id="PTHR23101">
    <property type="entry name" value="RAB GDP/GTP EXCHANGE FACTOR"/>
    <property type="match status" value="1"/>
</dbReference>
<dbReference type="InterPro" id="IPR041545">
    <property type="entry name" value="DUF5601"/>
</dbReference>
<feature type="region of interest" description="Disordered" evidence="1">
    <location>
        <begin position="567"/>
        <end position="606"/>
    </location>
</feature>
<feature type="compositionally biased region" description="Polar residues" evidence="1">
    <location>
        <begin position="73"/>
        <end position="89"/>
    </location>
</feature>
<dbReference type="Pfam" id="PF02204">
    <property type="entry name" value="VPS9"/>
    <property type="match status" value="1"/>
</dbReference>
<dbReference type="Pfam" id="PF02845">
    <property type="entry name" value="CUE"/>
    <property type="match status" value="1"/>
</dbReference>
<dbReference type="Gene3D" id="1.20.1050.80">
    <property type="entry name" value="VPS9 domain"/>
    <property type="match status" value="1"/>
</dbReference>
<dbReference type="SMART" id="SM00167">
    <property type="entry name" value="VPS9"/>
    <property type="match status" value="1"/>
</dbReference>
<comment type="caution">
    <text evidence="4">The sequence shown here is derived from an EMBL/GenBank/DDBJ whole genome shotgun (WGS) entry which is preliminary data.</text>
</comment>
<feature type="compositionally biased region" description="Polar residues" evidence="1">
    <location>
        <begin position="258"/>
        <end position="269"/>
    </location>
</feature>
<dbReference type="InterPro" id="IPR009060">
    <property type="entry name" value="UBA-like_sf"/>
</dbReference>
<dbReference type="SUPFAM" id="SSF109993">
    <property type="entry name" value="VPS9 domain"/>
    <property type="match status" value="1"/>
</dbReference>
<dbReference type="Gene3D" id="1.10.8.10">
    <property type="entry name" value="DNA helicase RuvA subunit, C-terminal domain"/>
    <property type="match status" value="1"/>
</dbReference>
<dbReference type="CDD" id="cd14369">
    <property type="entry name" value="CUE_VPS9_like"/>
    <property type="match status" value="1"/>
</dbReference>
<feature type="domain" description="CUE" evidence="2">
    <location>
        <begin position="719"/>
        <end position="763"/>
    </location>
</feature>
<dbReference type="Proteomes" id="UP001153461">
    <property type="component" value="Unassembled WGS sequence"/>
</dbReference>
<dbReference type="InterPro" id="IPR045046">
    <property type="entry name" value="Vps9-like"/>
</dbReference>
<dbReference type="GO" id="GO:0031267">
    <property type="term" value="F:small GTPase binding"/>
    <property type="evidence" value="ECO:0007669"/>
    <property type="project" value="TreeGrafter"/>
</dbReference>
<feature type="compositionally biased region" description="Low complexity" evidence="1">
    <location>
        <begin position="100"/>
        <end position="110"/>
    </location>
</feature>
<evidence type="ECO:0000259" key="2">
    <source>
        <dbReference type="PROSITE" id="PS51140"/>
    </source>
</evidence>
<sequence length="873" mass="96855">MSATESPSSPGPETRDVSHIHEDTETPAAPTDLLARTQDDLAKPDSSQTVKMSAQDTTEPHAAAALADPATMDSPTATQPSQAEQQQLAGQMEGLSVSGNTTPNLPSSANTPPPPPPQKDDVYLNPNASSTTTAPTLPPIDTTRTPSPEKELPDVPSDSDPDSKRGGQVEGSRDDNASQPEIQSIMGQFQDPARSTDQKVIMSPRLELAEQFRGGPTYFPPRKSSLDHAPSTESANSPVATSPEKQPVSQRPHKPESPVSNRRASTSTVLPMPEPESEQPFDFHRFLEQLRHRTADPVAKFLRSFLMEFGKKQWMVHEQVKIISDFLTFITNKMAMCEIWRDISDSEFDNAKEGMEKLVMNRLYSQTFAPAIPAPPTIPRSASRSRRRELERLHGPWRRGQHQEDIERDDILAQKIRIYSWVNETHLDIPTVSGGGRRFLNLAQQEISKINGYRAPRDKVICILNCCKVIFGLLKNSKKADTSADSFIPLLIYVVLHANPDHLVSNIQYILRFRNQDKLGGEAGYYISSLSGAIQFIETLDRTSLTVSDEDFERNVEAAVSAIAEQNRESETFEEKPSTQPPSSQPQAGPSRKETTQSSDDDSSAPVAGLLRTIQKPLSTIGRIFSDEPDSGPVTSQEHPQPVPTPQPVVAPPRLTPNVYQPPRASSEDSRRSGDERSRSAHGRGTAKKNLTRVLDAQDAAARQASAEDAEARRIQRAEHNNVVETLSNMFPNLDRDLIDDVVKMKEGRLEDSMQTLQTTQSLNGQSASSPSLYLQFHYCKTPRAYLPVCPGPSCCVRLDRHFLPLAEWDEDNNYDEPSLGYIRYTIAWKLMLNRKKVGSVTEKGLVIAPRNYWTKALKPAVEEMLQMKKKNG</sequence>
<dbReference type="EMBL" id="CAJVNV010000421">
    <property type="protein sequence ID" value="CAG8190762.1"/>
    <property type="molecule type" value="Genomic_DNA"/>
</dbReference>
<reference evidence="4" key="1">
    <citation type="submission" date="2021-07" db="EMBL/GenBank/DDBJ databases">
        <authorList>
            <person name="Branca A.L. A."/>
        </authorList>
    </citation>
    <scope>NUCLEOTIDE SEQUENCE</scope>
</reference>
<dbReference type="PANTHER" id="PTHR23101:SF25">
    <property type="entry name" value="GTPASE-ACTIVATING PROTEIN AND VPS9 DOMAIN-CONTAINING PROTEIN 1"/>
    <property type="match status" value="1"/>
</dbReference>
<feature type="compositionally biased region" description="Pro residues" evidence="1">
    <location>
        <begin position="641"/>
        <end position="655"/>
    </location>
</feature>
<dbReference type="GO" id="GO:0016192">
    <property type="term" value="P:vesicle-mediated transport"/>
    <property type="evidence" value="ECO:0007669"/>
    <property type="project" value="InterPro"/>
</dbReference>
<dbReference type="PROSITE" id="PS51140">
    <property type="entry name" value="CUE"/>
    <property type="match status" value="1"/>
</dbReference>
<protein>
    <recommendedName>
        <fullName evidence="6">VPS9 domain-containing protein</fullName>
    </recommendedName>
</protein>
<evidence type="ECO:0000259" key="3">
    <source>
        <dbReference type="PROSITE" id="PS51205"/>
    </source>
</evidence>
<feature type="compositionally biased region" description="Basic and acidic residues" evidence="1">
    <location>
        <begin position="13"/>
        <end position="24"/>
    </location>
</feature>
<name>A0A9W4I131_PENNA</name>
<evidence type="ECO:0008006" key="6">
    <source>
        <dbReference type="Google" id="ProtNLM"/>
    </source>
</evidence>
<dbReference type="GO" id="GO:0043130">
    <property type="term" value="F:ubiquitin binding"/>
    <property type="evidence" value="ECO:0007669"/>
    <property type="project" value="InterPro"/>
</dbReference>
<feature type="compositionally biased region" description="Basic and acidic residues" evidence="1">
    <location>
        <begin position="161"/>
        <end position="176"/>
    </location>
</feature>
<dbReference type="InterPro" id="IPR003123">
    <property type="entry name" value="VPS9"/>
</dbReference>
<dbReference type="GO" id="GO:0005085">
    <property type="term" value="F:guanyl-nucleotide exchange factor activity"/>
    <property type="evidence" value="ECO:0007669"/>
    <property type="project" value="InterPro"/>
</dbReference>
<feature type="domain" description="VPS9" evidence="3">
    <location>
        <begin position="406"/>
        <end position="546"/>
    </location>
</feature>
<organism evidence="4 5">
    <name type="scientific">Penicillium nalgiovense</name>
    <dbReference type="NCBI Taxonomy" id="60175"/>
    <lineage>
        <taxon>Eukaryota</taxon>
        <taxon>Fungi</taxon>
        <taxon>Dikarya</taxon>
        <taxon>Ascomycota</taxon>
        <taxon>Pezizomycotina</taxon>
        <taxon>Eurotiomycetes</taxon>
        <taxon>Eurotiomycetidae</taxon>
        <taxon>Eurotiales</taxon>
        <taxon>Aspergillaceae</taxon>
        <taxon>Penicillium</taxon>
    </lineage>
</organism>
<feature type="compositionally biased region" description="Basic and acidic residues" evidence="1">
    <location>
        <begin position="666"/>
        <end position="679"/>
    </location>
</feature>
<feature type="region of interest" description="Disordered" evidence="1">
    <location>
        <begin position="213"/>
        <end position="278"/>
    </location>
</feature>
<dbReference type="Pfam" id="PF18151">
    <property type="entry name" value="DUF5601"/>
    <property type="match status" value="1"/>
</dbReference>
<dbReference type="AlphaFoldDB" id="A0A9W4I131"/>
<dbReference type="Gene3D" id="1.10.246.120">
    <property type="match status" value="1"/>
</dbReference>
<feature type="compositionally biased region" description="Polar residues" evidence="1">
    <location>
        <begin position="45"/>
        <end position="57"/>
    </location>
</feature>
<feature type="compositionally biased region" description="Low complexity" evidence="1">
    <location>
        <begin position="125"/>
        <end position="135"/>
    </location>
</feature>
<evidence type="ECO:0000256" key="1">
    <source>
        <dbReference type="SAM" id="MobiDB-lite"/>
    </source>
</evidence>
<evidence type="ECO:0000313" key="5">
    <source>
        <dbReference type="Proteomes" id="UP001153461"/>
    </source>
</evidence>
<dbReference type="OrthoDB" id="8300194at2759"/>
<dbReference type="PROSITE" id="PS51205">
    <property type="entry name" value="VPS9"/>
    <property type="match status" value="1"/>
</dbReference>
<dbReference type="InterPro" id="IPR037191">
    <property type="entry name" value="VPS9_dom_sf"/>
</dbReference>
<dbReference type="InterPro" id="IPR041804">
    <property type="entry name" value="Vps9_CUE"/>
</dbReference>
<dbReference type="GO" id="GO:0005829">
    <property type="term" value="C:cytosol"/>
    <property type="evidence" value="ECO:0007669"/>
    <property type="project" value="TreeGrafter"/>
</dbReference>
<evidence type="ECO:0000313" key="4">
    <source>
        <dbReference type="EMBL" id="CAG8190762.1"/>
    </source>
</evidence>
<proteinExistence type="predicted"/>
<feature type="region of interest" description="Disordered" evidence="1">
    <location>
        <begin position="1"/>
        <end position="201"/>
    </location>
</feature>
<feature type="compositionally biased region" description="Polar residues" evidence="1">
    <location>
        <begin position="231"/>
        <end position="249"/>
    </location>
</feature>
<feature type="compositionally biased region" description="Polar residues" evidence="1">
    <location>
        <begin position="177"/>
        <end position="187"/>
    </location>
</feature>
<dbReference type="InterPro" id="IPR003892">
    <property type="entry name" value="CUE"/>
</dbReference>
<dbReference type="GO" id="GO:0030139">
    <property type="term" value="C:endocytic vesicle"/>
    <property type="evidence" value="ECO:0007669"/>
    <property type="project" value="TreeGrafter"/>
</dbReference>
<feature type="compositionally biased region" description="Basic residues" evidence="1">
    <location>
        <begin position="680"/>
        <end position="691"/>
    </location>
</feature>
<gene>
    <name evidence="4" type="ORF">PNAL_LOCUS7203</name>
</gene>
<accession>A0A9W4I131</accession>
<dbReference type="SUPFAM" id="SSF46934">
    <property type="entry name" value="UBA-like"/>
    <property type="match status" value="1"/>
</dbReference>
<feature type="region of interest" description="Disordered" evidence="1">
    <location>
        <begin position="623"/>
        <end position="693"/>
    </location>
</feature>
<feature type="compositionally biased region" description="Basic and acidic residues" evidence="1">
    <location>
        <begin position="567"/>
        <end position="577"/>
    </location>
</feature>